<feature type="domain" description="DUF7907" evidence="1">
    <location>
        <begin position="14"/>
        <end position="175"/>
    </location>
</feature>
<dbReference type="OrthoDB" id="3515453at2759"/>
<dbReference type="Proteomes" id="UP000799779">
    <property type="component" value="Unassembled WGS sequence"/>
</dbReference>
<dbReference type="Pfam" id="PF25484">
    <property type="entry name" value="DUF7907"/>
    <property type="match status" value="1"/>
</dbReference>
<sequence length="178" mass="19506">MILSEGNPIVEGLPINGTVLGACHEGAATKGLCLTGMDSSSPESYTTFYHNTTESADPAMDPYGILGYDFKINLDEIHPSTLSLSKSDTSNVAIPIIQIGDRTSTYVSFSDCGTLYIHNSYDDTVIPGQGDDAKVENWQICQTYFAYRFWTLAWVIGLKDPKPQNPTCVPVRVVRLFV</sequence>
<reference evidence="2" key="1">
    <citation type="journal article" date="2020" name="Stud. Mycol.">
        <title>101 Dothideomycetes genomes: a test case for predicting lifestyles and emergence of pathogens.</title>
        <authorList>
            <person name="Haridas S."/>
            <person name="Albert R."/>
            <person name="Binder M."/>
            <person name="Bloem J."/>
            <person name="Labutti K."/>
            <person name="Salamov A."/>
            <person name="Andreopoulos B."/>
            <person name="Baker S."/>
            <person name="Barry K."/>
            <person name="Bills G."/>
            <person name="Bluhm B."/>
            <person name="Cannon C."/>
            <person name="Castanera R."/>
            <person name="Culley D."/>
            <person name="Daum C."/>
            <person name="Ezra D."/>
            <person name="Gonzalez J."/>
            <person name="Henrissat B."/>
            <person name="Kuo A."/>
            <person name="Liang C."/>
            <person name="Lipzen A."/>
            <person name="Lutzoni F."/>
            <person name="Magnuson J."/>
            <person name="Mondo S."/>
            <person name="Nolan M."/>
            <person name="Ohm R."/>
            <person name="Pangilinan J."/>
            <person name="Park H.-J."/>
            <person name="Ramirez L."/>
            <person name="Alfaro M."/>
            <person name="Sun H."/>
            <person name="Tritt A."/>
            <person name="Yoshinaga Y."/>
            <person name="Zwiers L.-H."/>
            <person name="Turgeon B."/>
            <person name="Goodwin S."/>
            <person name="Spatafora J."/>
            <person name="Crous P."/>
            <person name="Grigoriev I."/>
        </authorList>
    </citation>
    <scope>NUCLEOTIDE SEQUENCE</scope>
    <source>
        <strain evidence="2">CBS 123094</strain>
    </source>
</reference>
<dbReference type="AlphaFoldDB" id="A0A6A5WKM4"/>
<protein>
    <recommendedName>
        <fullName evidence="1">DUF7907 domain-containing protein</fullName>
    </recommendedName>
</protein>
<dbReference type="EMBL" id="ML977577">
    <property type="protein sequence ID" value="KAF2002480.1"/>
    <property type="molecule type" value="Genomic_DNA"/>
</dbReference>
<organism evidence="2 3">
    <name type="scientific">Amniculicola lignicola CBS 123094</name>
    <dbReference type="NCBI Taxonomy" id="1392246"/>
    <lineage>
        <taxon>Eukaryota</taxon>
        <taxon>Fungi</taxon>
        <taxon>Dikarya</taxon>
        <taxon>Ascomycota</taxon>
        <taxon>Pezizomycotina</taxon>
        <taxon>Dothideomycetes</taxon>
        <taxon>Pleosporomycetidae</taxon>
        <taxon>Pleosporales</taxon>
        <taxon>Amniculicolaceae</taxon>
        <taxon>Amniculicola</taxon>
    </lineage>
</organism>
<name>A0A6A5WKM4_9PLEO</name>
<evidence type="ECO:0000313" key="2">
    <source>
        <dbReference type="EMBL" id="KAF2002480.1"/>
    </source>
</evidence>
<evidence type="ECO:0000313" key="3">
    <source>
        <dbReference type="Proteomes" id="UP000799779"/>
    </source>
</evidence>
<evidence type="ECO:0000259" key="1">
    <source>
        <dbReference type="Pfam" id="PF25484"/>
    </source>
</evidence>
<dbReference type="InterPro" id="IPR057229">
    <property type="entry name" value="DUF7907"/>
</dbReference>
<gene>
    <name evidence="2" type="ORF">P154DRAFT_533042</name>
</gene>
<proteinExistence type="predicted"/>
<accession>A0A6A5WKM4</accession>
<keyword evidence="3" id="KW-1185">Reference proteome</keyword>